<dbReference type="PANTHER" id="PTHR12645:SF0">
    <property type="entry name" value="FAD-LINKED SULFHYDRYL OXIDASE ALR"/>
    <property type="match status" value="1"/>
</dbReference>
<keyword evidence="7" id="KW-0812">Transmembrane</keyword>
<sequence length="138" mass="16695">MESKIWGPSGWFFLHSITLNYPDNPNNYQKKIFHDFFNILPAVLPCDICKKNLKNKIEKYPIRFHLDSKQQLTKWLVTIHNMSNIETKSPTISYKTFLNNYKYIYSKTNYKKYIFLVISALTLIYFLYKYLKLYKQII</sequence>
<evidence type="ECO:0000256" key="7">
    <source>
        <dbReference type="SAM" id="Phobius"/>
    </source>
</evidence>
<dbReference type="GO" id="GO:0050660">
    <property type="term" value="F:flavin adenine dinucleotide binding"/>
    <property type="evidence" value="ECO:0007669"/>
    <property type="project" value="TreeGrafter"/>
</dbReference>
<evidence type="ECO:0000256" key="3">
    <source>
        <dbReference type="ARBA" id="ARBA00022630"/>
    </source>
</evidence>
<dbReference type="PANTHER" id="PTHR12645">
    <property type="entry name" value="ALR/ERV"/>
    <property type="match status" value="1"/>
</dbReference>
<accession>A0A6C0IWE8</accession>
<feature type="domain" description="ERV/ALR sulfhydryl oxidase" evidence="8">
    <location>
        <begin position="1"/>
        <end position="101"/>
    </location>
</feature>
<keyword evidence="5" id="KW-0560">Oxidoreductase</keyword>
<evidence type="ECO:0000256" key="6">
    <source>
        <dbReference type="ARBA" id="ARBA00023157"/>
    </source>
</evidence>
<dbReference type="InterPro" id="IPR017905">
    <property type="entry name" value="ERV/ALR_sulphydryl_oxidase"/>
</dbReference>
<comment type="cofactor">
    <cofactor evidence="1">
        <name>FAD</name>
        <dbReference type="ChEBI" id="CHEBI:57692"/>
    </cofactor>
</comment>
<keyword evidence="7" id="KW-1133">Transmembrane helix</keyword>
<name>A0A6C0IWE8_9ZZZZ</name>
<evidence type="ECO:0000256" key="1">
    <source>
        <dbReference type="ARBA" id="ARBA00001974"/>
    </source>
</evidence>
<evidence type="ECO:0000256" key="4">
    <source>
        <dbReference type="ARBA" id="ARBA00022827"/>
    </source>
</evidence>
<dbReference type="AlphaFoldDB" id="A0A6C0IWE8"/>
<dbReference type="SUPFAM" id="SSF69000">
    <property type="entry name" value="FAD-dependent thiol oxidase"/>
    <property type="match status" value="1"/>
</dbReference>
<dbReference type="EC" id="1.8.3.2" evidence="2"/>
<proteinExistence type="predicted"/>
<evidence type="ECO:0000259" key="8">
    <source>
        <dbReference type="PROSITE" id="PS51324"/>
    </source>
</evidence>
<protein>
    <recommendedName>
        <fullName evidence="2">thiol oxidase</fullName>
        <ecNumber evidence="2">1.8.3.2</ecNumber>
    </recommendedName>
</protein>
<feature type="transmembrane region" description="Helical" evidence="7">
    <location>
        <begin position="113"/>
        <end position="131"/>
    </location>
</feature>
<reference evidence="9" key="1">
    <citation type="journal article" date="2020" name="Nature">
        <title>Giant virus diversity and host interactions through global metagenomics.</title>
        <authorList>
            <person name="Schulz F."/>
            <person name="Roux S."/>
            <person name="Paez-Espino D."/>
            <person name="Jungbluth S."/>
            <person name="Walsh D.A."/>
            <person name="Denef V.J."/>
            <person name="McMahon K.D."/>
            <person name="Konstantinidis K.T."/>
            <person name="Eloe-Fadrosh E.A."/>
            <person name="Kyrpides N.C."/>
            <person name="Woyke T."/>
        </authorList>
    </citation>
    <scope>NUCLEOTIDE SEQUENCE</scope>
    <source>
        <strain evidence="9">GVMAG-M-3300025138-11</strain>
    </source>
</reference>
<evidence type="ECO:0000256" key="5">
    <source>
        <dbReference type="ARBA" id="ARBA00023002"/>
    </source>
</evidence>
<keyword evidence="3" id="KW-0285">Flavoprotein</keyword>
<dbReference type="Gene3D" id="1.20.120.310">
    <property type="entry name" value="ERV/ALR sulfhydryl oxidase domain"/>
    <property type="match status" value="1"/>
</dbReference>
<dbReference type="Pfam" id="PF04777">
    <property type="entry name" value="Evr1_Alr"/>
    <property type="match status" value="1"/>
</dbReference>
<evidence type="ECO:0000313" key="9">
    <source>
        <dbReference type="EMBL" id="QHT97412.1"/>
    </source>
</evidence>
<dbReference type="InterPro" id="IPR039799">
    <property type="entry name" value="ALR/ERV"/>
</dbReference>
<keyword evidence="7" id="KW-0472">Membrane</keyword>
<dbReference type="GO" id="GO:0005739">
    <property type="term" value="C:mitochondrion"/>
    <property type="evidence" value="ECO:0007669"/>
    <property type="project" value="TreeGrafter"/>
</dbReference>
<evidence type="ECO:0000256" key="2">
    <source>
        <dbReference type="ARBA" id="ARBA00012512"/>
    </source>
</evidence>
<keyword evidence="6" id="KW-1015">Disulfide bond</keyword>
<dbReference type="EMBL" id="MN740276">
    <property type="protein sequence ID" value="QHT97412.1"/>
    <property type="molecule type" value="Genomic_DNA"/>
</dbReference>
<dbReference type="GO" id="GO:0016971">
    <property type="term" value="F:flavin-dependent sulfhydryl oxidase activity"/>
    <property type="evidence" value="ECO:0007669"/>
    <property type="project" value="InterPro"/>
</dbReference>
<keyword evidence="4" id="KW-0274">FAD</keyword>
<organism evidence="9">
    <name type="scientific">viral metagenome</name>
    <dbReference type="NCBI Taxonomy" id="1070528"/>
    <lineage>
        <taxon>unclassified sequences</taxon>
        <taxon>metagenomes</taxon>
        <taxon>organismal metagenomes</taxon>
    </lineage>
</organism>
<dbReference type="InterPro" id="IPR036774">
    <property type="entry name" value="ERV/ALR_sulphydryl_oxid_sf"/>
</dbReference>
<dbReference type="PROSITE" id="PS51324">
    <property type="entry name" value="ERV_ALR"/>
    <property type="match status" value="1"/>
</dbReference>